<dbReference type="InterPro" id="IPR001029">
    <property type="entry name" value="Flagellin_N"/>
</dbReference>
<protein>
    <recommendedName>
        <fullName evidence="3">Flagellin</fullName>
    </recommendedName>
</protein>
<keyword evidence="3" id="KW-0964">Secreted</keyword>
<dbReference type="InterPro" id="IPR001492">
    <property type="entry name" value="Flagellin"/>
</dbReference>
<dbReference type="PANTHER" id="PTHR42792">
    <property type="entry name" value="FLAGELLIN"/>
    <property type="match status" value="1"/>
</dbReference>
<evidence type="ECO:0000259" key="5">
    <source>
        <dbReference type="Pfam" id="PF00700"/>
    </source>
</evidence>
<evidence type="ECO:0000313" key="6">
    <source>
        <dbReference type="EMBL" id="GLH73979.1"/>
    </source>
</evidence>
<dbReference type="Proteomes" id="UP001165069">
    <property type="component" value="Unassembled WGS sequence"/>
</dbReference>
<proteinExistence type="inferred from homology"/>
<keyword evidence="2 3" id="KW-0975">Bacterial flagellum</keyword>
<comment type="similarity">
    <text evidence="1 3">Belongs to the bacterial flagellin family.</text>
</comment>
<comment type="subcellular location">
    <subcellularLocation>
        <location evidence="3">Secreted</location>
    </subcellularLocation>
    <subcellularLocation>
        <location evidence="3">Bacterial flagellum</location>
    </subcellularLocation>
</comment>
<evidence type="ECO:0000256" key="1">
    <source>
        <dbReference type="ARBA" id="ARBA00005709"/>
    </source>
</evidence>
<dbReference type="InterPro" id="IPR042187">
    <property type="entry name" value="Flagellin_C_sub2"/>
</dbReference>
<keyword evidence="6" id="KW-0969">Cilium</keyword>
<gene>
    <name evidence="6" type="primary">flgL</name>
    <name evidence="6" type="ORF">GETHLI_24810</name>
</gene>
<dbReference type="Pfam" id="PF00669">
    <property type="entry name" value="Flagellin_N"/>
    <property type="match status" value="1"/>
</dbReference>
<evidence type="ECO:0000313" key="7">
    <source>
        <dbReference type="Proteomes" id="UP001165069"/>
    </source>
</evidence>
<organism evidence="6 7">
    <name type="scientific">Geothrix limicola</name>
    <dbReference type="NCBI Taxonomy" id="2927978"/>
    <lineage>
        <taxon>Bacteria</taxon>
        <taxon>Pseudomonadati</taxon>
        <taxon>Acidobacteriota</taxon>
        <taxon>Holophagae</taxon>
        <taxon>Holophagales</taxon>
        <taxon>Holophagaceae</taxon>
        <taxon>Geothrix</taxon>
    </lineage>
</organism>
<accession>A0ABQ5QIX7</accession>
<dbReference type="SUPFAM" id="SSF64518">
    <property type="entry name" value="Phase 1 flagellin"/>
    <property type="match status" value="1"/>
</dbReference>
<comment type="caution">
    <text evidence="6">The sequence shown here is derived from an EMBL/GenBank/DDBJ whole genome shotgun (WGS) entry which is preliminary data.</text>
</comment>
<comment type="function">
    <text evidence="3">Flagellin is the subunit protein which polymerizes to form the filaments of bacterial flagella.</text>
</comment>
<keyword evidence="7" id="KW-1185">Reference proteome</keyword>
<dbReference type="Pfam" id="PF00700">
    <property type="entry name" value="Flagellin_C"/>
    <property type="match status" value="1"/>
</dbReference>
<name>A0ABQ5QIX7_9BACT</name>
<dbReference type="Gene3D" id="1.20.1330.10">
    <property type="entry name" value="f41 fragment of flagellin, N-terminal domain"/>
    <property type="match status" value="1"/>
</dbReference>
<evidence type="ECO:0000259" key="4">
    <source>
        <dbReference type="Pfam" id="PF00669"/>
    </source>
</evidence>
<reference evidence="6 7" key="1">
    <citation type="journal article" date="2023" name="Antonie Van Leeuwenhoek">
        <title>Mesoterricola silvestris gen. nov., sp. nov., Mesoterricola sediminis sp. nov., Geothrix oryzae sp. nov., Geothrix edaphica sp. nov., Geothrix rubra sp. nov., and Geothrix limicola sp. nov., six novel members of Acidobacteriota isolated from soils.</title>
        <authorList>
            <person name="Itoh H."/>
            <person name="Sugisawa Y."/>
            <person name="Mise K."/>
            <person name="Xu Z."/>
            <person name="Kuniyasu M."/>
            <person name="Ushijima N."/>
            <person name="Kawano K."/>
            <person name="Kobayashi E."/>
            <person name="Shiratori Y."/>
            <person name="Masuda Y."/>
            <person name="Senoo K."/>
        </authorList>
    </citation>
    <scope>NUCLEOTIDE SEQUENCE [LARGE SCALE GENOMIC DNA]</scope>
    <source>
        <strain evidence="6 7">Red804</strain>
    </source>
</reference>
<dbReference type="EMBL" id="BSDE01000005">
    <property type="protein sequence ID" value="GLH73979.1"/>
    <property type="molecule type" value="Genomic_DNA"/>
</dbReference>
<sequence>MSLRTPSTTQTRQTLLDLERTQARLVQNQTRIATGNRLTSPGDDPAAAASILDLGTSMKSNTQFVKQGDAAMGFLTTSEDVVSSAINDVERLQELAVTVSSASAPEIDAIRTSLLGLANTQVQGKYIFAGTQTLGTAAHPLPFEDAAPPAGPINYWGNSGTVNLSVTATTTIATNIPGDTVFFGAGGQGSTTDLFKAVTDLRDGMATNNAALVATATTNLQNSLNNLLKVQTDLGGRQSQLINLKDTLTGFNVNLQDLQNNLQDTDFAKAATEYSTDQTIQSATLNVLAKANKTSLFDYMA</sequence>
<evidence type="ECO:0000256" key="3">
    <source>
        <dbReference type="RuleBase" id="RU362073"/>
    </source>
</evidence>
<dbReference type="RefSeq" id="WP_285575761.1">
    <property type="nucleotide sequence ID" value="NZ_BSDE01000005.1"/>
</dbReference>
<evidence type="ECO:0000256" key="2">
    <source>
        <dbReference type="ARBA" id="ARBA00023143"/>
    </source>
</evidence>
<feature type="domain" description="Flagellin N-terminal" evidence="4">
    <location>
        <begin position="12"/>
        <end position="133"/>
    </location>
</feature>
<keyword evidence="6" id="KW-0282">Flagellum</keyword>
<feature type="domain" description="Flagellin C-terminal" evidence="5">
    <location>
        <begin position="220"/>
        <end position="299"/>
    </location>
</feature>
<keyword evidence="6" id="KW-0966">Cell projection</keyword>
<dbReference type="InterPro" id="IPR046358">
    <property type="entry name" value="Flagellin_C"/>
</dbReference>
<dbReference type="Gene3D" id="6.10.10.10">
    <property type="entry name" value="Flagellar export chaperone, C-terminal domain"/>
    <property type="match status" value="1"/>
</dbReference>
<dbReference type="PANTHER" id="PTHR42792:SF1">
    <property type="entry name" value="FLAGELLAR HOOK-ASSOCIATED PROTEIN 3"/>
    <property type="match status" value="1"/>
</dbReference>